<evidence type="ECO:0000256" key="4">
    <source>
        <dbReference type="ARBA" id="ARBA00023136"/>
    </source>
</evidence>
<feature type="transmembrane region" description="Helical" evidence="5">
    <location>
        <begin position="37"/>
        <end position="58"/>
    </location>
</feature>
<dbReference type="InterPro" id="IPR052954">
    <property type="entry name" value="GPCR-Ligand_Int"/>
</dbReference>
<dbReference type="PANTHER" id="PTHR46641">
    <property type="entry name" value="FMRFAMIDE RECEPTOR-RELATED"/>
    <property type="match status" value="1"/>
</dbReference>
<dbReference type="AlphaFoldDB" id="A0A9W3B6P4"/>
<dbReference type="RefSeq" id="XP_055895141.1">
    <property type="nucleotide sequence ID" value="XM_056039166.1"/>
</dbReference>
<keyword evidence="4 5" id="KW-0472">Membrane</keyword>
<dbReference type="Proteomes" id="UP001165740">
    <property type="component" value="Chromosome 8"/>
</dbReference>
<feature type="transmembrane region" description="Helical" evidence="5">
    <location>
        <begin position="309"/>
        <end position="328"/>
    </location>
</feature>
<evidence type="ECO:0000313" key="8">
    <source>
        <dbReference type="RefSeq" id="XP_055895141.1"/>
    </source>
</evidence>
<proteinExistence type="predicted"/>
<keyword evidence="3 5" id="KW-1133">Transmembrane helix</keyword>
<feature type="domain" description="G-protein coupled receptors family 1 profile" evidence="6">
    <location>
        <begin position="49"/>
        <end position="325"/>
    </location>
</feature>
<dbReference type="GO" id="GO:0016020">
    <property type="term" value="C:membrane"/>
    <property type="evidence" value="ECO:0007669"/>
    <property type="project" value="UniProtKB-SubCell"/>
</dbReference>
<evidence type="ECO:0000256" key="5">
    <source>
        <dbReference type="SAM" id="Phobius"/>
    </source>
</evidence>
<dbReference type="OrthoDB" id="6064728at2759"/>
<comment type="subcellular location">
    <subcellularLocation>
        <location evidence="1">Membrane</location>
    </subcellularLocation>
</comment>
<feature type="transmembrane region" description="Helical" evidence="5">
    <location>
        <begin position="266"/>
        <end position="289"/>
    </location>
</feature>
<dbReference type="Gene3D" id="1.20.1070.10">
    <property type="entry name" value="Rhodopsin 7-helix transmembrane proteins"/>
    <property type="match status" value="1"/>
</dbReference>
<gene>
    <name evidence="8" type="primary">LOC129927806</name>
</gene>
<dbReference type="PANTHER" id="PTHR46641:SF2">
    <property type="entry name" value="FMRFAMIDE RECEPTOR"/>
    <property type="match status" value="1"/>
</dbReference>
<keyword evidence="7" id="KW-1185">Reference proteome</keyword>
<evidence type="ECO:0000259" key="6">
    <source>
        <dbReference type="PROSITE" id="PS50262"/>
    </source>
</evidence>
<dbReference type="Pfam" id="PF00001">
    <property type="entry name" value="7tm_1"/>
    <property type="match status" value="1"/>
</dbReference>
<evidence type="ECO:0000256" key="3">
    <source>
        <dbReference type="ARBA" id="ARBA00022989"/>
    </source>
</evidence>
<dbReference type="GeneID" id="129927806"/>
<feature type="transmembrane region" description="Helical" evidence="5">
    <location>
        <begin position="70"/>
        <end position="89"/>
    </location>
</feature>
<name>A0A9W3B6P4_BIOGL</name>
<feature type="transmembrane region" description="Helical" evidence="5">
    <location>
        <begin position="211"/>
        <end position="234"/>
    </location>
</feature>
<reference evidence="8" key="1">
    <citation type="submission" date="2025-08" db="UniProtKB">
        <authorList>
            <consortium name="RefSeq"/>
        </authorList>
    </citation>
    <scope>IDENTIFICATION</scope>
</reference>
<accession>A0A9W3B6P4</accession>
<protein>
    <submittedName>
        <fullName evidence="8">Uncharacterized protein LOC129927806</fullName>
    </submittedName>
</protein>
<sequence>MNFEDISQPRNDSTGQGSSIDIPDEVADFIRTICFGYIFPIVSVFGAWANLMNMWIYYKHGMSESVNISFLTLAFTDLAGLLCSLWYGIGISPLLASKTDLGFDSMDVAFITGAIPRLSFTKVTCWITVYISLERCFCIVAPLHVKTLITPRTTILILTALHTIGVLTGFPVLYLGVLYLYWKTDPVHNRTFLALGYREDYFSVNSVATPVIFTIFLASFLILIVSTISLTAALQRKSKWRRNTSKSMAVTTNNLSRRDTTLSKTIIILSAVLIMCYLPYMVNTVLSAVIDGFALHGKYNNFFEVMWTFSWLFETLNSTTSIFIYYNMSTKYKETFRGMIPSFHCTLLKTWKHRCHSNFQ</sequence>
<feature type="transmembrane region" description="Helical" evidence="5">
    <location>
        <begin position="154"/>
        <end position="182"/>
    </location>
</feature>
<evidence type="ECO:0000313" key="7">
    <source>
        <dbReference type="Proteomes" id="UP001165740"/>
    </source>
</evidence>
<dbReference type="GO" id="GO:0004930">
    <property type="term" value="F:G protein-coupled receptor activity"/>
    <property type="evidence" value="ECO:0007669"/>
    <property type="project" value="InterPro"/>
</dbReference>
<evidence type="ECO:0000256" key="2">
    <source>
        <dbReference type="ARBA" id="ARBA00022692"/>
    </source>
</evidence>
<dbReference type="PROSITE" id="PS50262">
    <property type="entry name" value="G_PROTEIN_RECEP_F1_2"/>
    <property type="match status" value="1"/>
</dbReference>
<evidence type="ECO:0000256" key="1">
    <source>
        <dbReference type="ARBA" id="ARBA00004370"/>
    </source>
</evidence>
<keyword evidence="2 5" id="KW-0812">Transmembrane</keyword>
<dbReference type="InterPro" id="IPR017452">
    <property type="entry name" value="GPCR_Rhodpsn_7TM"/>
</dbReference>
<dbReference type="InterPro" id="IPR000276">
    <property type="entry name" value="GPCR_Rhodpsn"/>
</dbReference>
<dbReference type="SUPFAM" id="SSF81321">
    <property type="entry name" value="Family A G protein-coupled receptor-like"/>
    <property type="match status" value="1"/>
</dbReference>
<dbReference type="OMA" id="FIRTICF"/>
<organism evidence="7 8">
    <name type="scientific">Biomphalaria glabrata</name>
    <name type="common">Bloodfluke planorb</name>
    <name type="synonym">Freshwater snail</name>
    <dbReference type="NCBI Taxonomy" id="6526"/>
    <lineage>
        <taxon>Eukaryota</taxon>
        <taxon>Metazoa</taxon>
        <taxon>Spiralia</taxon>
        <taxon>Lophotrochozoa</taxon>
        <taxon>Mollusca</taxon>
        <taxon>Gastropoda</taxon>
        <taxon>Heterobranchia</taxon>
        <taxon>Euthyneura</taxon>
        <taxon>Panpulmonata</taxon>
        <taxon>Hygrophila</taxon>
        <taxon>Lymnaeoidea</taxon>
        <taxon>Planorbidae</taxon>
        <taxon>Biomphalaria</taxon>
    </lineage>
</organism>